<name>S3W120_9LEPT</name>
<dbReference type="Proteomes" id="UP000014540">
    <property type="component" value="Unassembled WGS sequence"/>
</dbReference>
<dbReference type="EMBL" id="AKWZ02000010">
    <property type="protein sequence ID" value="EPG73997.1"/>
    <property type="molecule type" value="Genomic_DNA"/>
</dbReference>
<evidence type="ECO:0000313" key="2">
    <source>
        <dbReference type="Proteomes" id="UP000014540"/>
    </source>
</evidence>
<sequence length="39" mass="4528">MLFKDNIMSRSIFASEEYSLPKQIVADNGLEFTSKTFLR</sequence>
<keyword evidence="2" id="KW-1185">Reference proteome</keyword>
<comment type="caution">
    <text evidence="1">The sequence shown here is derived from an EMBL/GenBank/DDBJ whole genome shotgun (WGS) entry which is preliminary data.</text>
</comment>
<protein>
    <recommendedName>
        <fullName evidence="3">Integrase core domain protein</fullName>
    </recommendedName>
</protein>
<reference evidence="1" key="1">
    <citation type="submission" date="2013-04" db="EMBL/GenBank/DDBJ databases">
        <authorList>
            <person name="Harkins D.M."/>
            <person name="Durkin A.S."/>
            <person name="Selengut J.D."/>
            <person name="Sanka R."/>
            <person name="DePew J."/>
            <person name="Purushe J."/>
            <person name="Ahmed A."/>
            <person name="van der Linden H."/>
            <person name="Goris M.G.A."/>
            <person name="Hartskeerl R.A."/>
            <person name="Vinetz J.M."/>
            <person name="Sutton G.G."/>
            <person name="Nelson W.C."/>
            <person name="Fouts D.E."/>
        </authorList>
    </citation>
    <scope>NUCLEOTIDE SEQUENCE [LARGE SCALE GENOMIC DNA]</scope>
    <source>
        <strain evidence="1">BUT 6</strain>
    </source>
</reference>
<proteinExistence type="predicted"/>
<dbReference type="AlphaFoldDB" id="S3W120"/>
<organism evidence="1 2">
    <name type="scientific">Leptospira fainei serovar Hurstbridge str. BUT 6</name>
    <dbReference type="NCBI Taxonomy" id="1193011"/>
    <lineage>
        <taxon>Bacteria</taxon>
        <taxon>Pseudomonadati</taxon>
        <taxon>Spirochaetota</taxon>
        <taxon>Spirochaetia</taxon>
        <taxon>Leptospirales</taxon>
        <taxon>Leptospiraceae</taxon>
        <taxon>Leptospira</taxon>
    </lineage>
</organism>
<gene>
    <name evidence="1" type="ORF">LEP1GSC058_2826</name>
</gene>
<accession>S3W120</accession>
<evidence type="ECO:0000313" key="1">
    <source>
        <dbReference type="EMBL" id="EPG73997.1"/>
    </source>
</evidence>
<evidence type="ECO:0008006" key="3">
    <source>
        <dbReference type="Google" id="ProtNLM"/>
    </source>
</evidence>
<dbReference type="STRING" id="1193011.LEP1GSC058_2826"/>